<dbReference type="SUPFAM" id="SSF81383">
    <property type="entry name" value="F-box domain"/>
    <property type="match status" value="1"/>
</dbReference>
<dbReference type="EMBL" id="JAQQWK010000009">
    <property type="protein sequence ID" value="KAK8034928.1"/>
    <property type="molecule type" value="Genomic_DNA"/>
</dbReference>
<dbReference type="PROSITE" id="PS50181">
    <property type="entry name" value="FBOX"/>
    <property type="match status" value="1"/>
</dbReference>
<comment type="caution">
    <text evidence="3">The sequence shown here is derived from an EMBL/GenBank/DDBJ whole genome shotgun (WGS) entry which is preliminary data.</text>
</comment>
<organism evidence="3 4">
    <name type="scientific">Apiospora rasikravindrae</name>
    <dbReference type="NCBI Taxonomy" id="990691"/>
    <lineage>
        <taxon>Eukaryota</taxon>
        <taxon>Fungi</taxon>
        <taxon>Dikarya</taxon>
        <taxon>Ascomycota</taxon>
        <taxon>Pezizomycotina</taxon>
        <taxon>Sordariomycetes</taxon>
        <taxon>Xylariomycetidae</taxon>
        <taxon>Amphisphaeriales</taxon>
        <taxon>Apiosporaceae</taxon>
        <taxon>Apiospora</taxon>
    </lineage>
</organism>
<keyword evidence="4" id="KW-1185">Reference proteome</keyword>
<evidence type="ECO:0000256" key="1">
    <source>
        <dbReference type="SAM" id="MobiDB-lite"/>
    </source>
</evidence>
<name>A0ABR1SKT0_9PEZI</name>
<dbReference type="InterPro" id="IPR039719">
    <property type="entry name" value="FBXO28"/>
</dbReference>
<proteinExistence type="predicted"/>
<dbReference type="InterPro" id="IPR036047">
    <property type="entry name" value="F-box-like_dom_sf"/>
</dbReference>
<dbReference type="Gene3D" id="1.20.1280.50">
    <property type="match status" value="1"/>
</dbReference>
<feature type="compositionally biased region" description="Basic and acidic residues" evidence="1">
    <location>
        <begin position="83"/>
        <end position="93"/>
    </location>
</feature>
<evidence type="ECO:0000259" key="2">
    <source>
        <dbReference type="PROSITE" id="PS50181"/>
    </source>
</evidence>
<dbReference type="Proteomes" id="UP001444661">
    <property type="component" value="Unassembled WGS sequence"/>
</dbReference>
<sequence>MAGLSALESLPHEIILEILSFLETKDIIHLQRCSRRLLKLSRDNVFWRTRCLLTSSFLEGINLRRGARFPEVIEGALNEDAASQDHDGPDTERTPPPLDFPWASRRAREKEIQKITANWDPLFFRAKPSTVSWFERPQLRDGSLKDHIEVKGVAVYQHGDEEVFAVSPLDDGSVCLWDIKGTRPGKRKGSILEQSKAGLLRMGSSKSPYLSPDCVSVDNARGRAFFAVSDDIFVAGRFSNILNYDRRMFPSIKGSLHSGARLCSLTSLPYPFSSVDSELRRKGELSIEQVEKIKETTGGRTLVACGEYNTKGSLEIYGLGPPLPGQEPHGVSLNSVMKNRQTASKSKLLSVINHGTCLVVSDGSGYLKWVERDGFTEVRRQYIGPSERVADHPSLFNEMPGSGEIARKLLSTQSRQASDNKSNDDDILLWTGEKLGLVNFSSKQGFMADDFEEGDSRTPEEVAAEKEKQHYEERMRQALERDADGVRLFKVLGAGIRG</sequence>
<protein>
    <recommendedName>
        <fullName evidence="2">F-box domain-containing protein</fullName>
    </recommendedName>
</protein>
<dbReference type="InterPro" id="IPR001810">
    <property type="entry name" value="F-box_dom"/>
</dbReference>
<feature type="domain" description="F-box" evidence="2">
    <location>
        <begin position="4"/>
        <end position="50"/>
    </location>
</feature>
<feature type="region of interest" description="Disordered" evidence="1">
    <location>
        <begin position="80"/>
        <end position="101"/>
    </location>
</feature>
<dbReference type="PANTHER" id="PTHR13252:SF9">
    <property type="entry name" value="F-BOX ONLY PROTEIN 28"/>
    <property type="match status" value="1"/>
</dbReference>
<dbReference type="Pfam" id="PF12937">
    <property type="entry name" value="F-box-like"/>
    <property type="match status" value="1"/>
</dbReference>
<evidence type="ECO:0000313" key="4">
    <source>
        <dbReference type="Proteomes" id="UP001444661"/>
    </source>
</evidence>
<gene>
    <name evidence="3" type="ORF">PG993_009923</name>
</gene>
<reference evidence="3 4" key="1">
    <citation type="submission" date="2023-01" db="EMBL/GenBank/DDBJ databases">
        <title>Analysis of 21 Apiospora genomes using comparative genomics revels a genus with tremendous synthesis potential of carbohydrate active enzymes and secondary metabolites.</title>
        <authorList>
            <person name="Sorensen T."/>
        </authorList>
    </citation>
    <scope>NUCLEOTIDE SEQUENCE [LARGE SCALE GENOMIC DNA]</scope>
    <source>
        <strain evidence="3 4">CBS 33761</strain>
    </source>
</reference>
<accession>A0ABR1SKT0</accession>
<dbReference type="SMART" id="SM00256">
    <property type="entry name" value="FBOX"/>
    <property type="match status" value="1"/>
</dbReference>
<dbReference type="PANTHER" id="PTHR13252">
    <property type="entry name" value="F-BOX ONLY PROTEIN 28"/>
    <property type="match status" value="1"/>
</dbReference>
<evidence type="ECO:0000313" key="3">
    <source>
        <dbReference type="EMBL" id="KAK8034928.1"/>
    </source>
</evidence>